<name>A0A9D1MBF7_9FIRM</name>
<protein>
    <submittedName>
        <fullName evidence="1">Uncharacterized protein</fullName>
    </submittedName>
</protein>
<proteinExistence type="predicted"/>
<reference evidence="1" key="1">
    <citation type="submission" date="2020-10" db="EMBL/GenBank/DDBJ databases">
        <authorList>
            <person name="Gilroy R."/>
        </authorList>
    </citation>
    <scope>NUCLEOTIDE SEQUENCE</scope>
    <source>
        <strain evidence="1">USAMLcec3-3695</strain>
    </source>
</reference>
<reference evidence="1" key="2">
    <citation type="journal article" date="2021" name="PeerJ">
        <title>Extensive microbial diversity within the chicken gut microbiome revealed by metagenomics and culture.</title>
        <authorList>
            <person name="Gilroy R."/>
            <person name="Ravi A."/>
            <person name="Getino M."/>
            <person name="Pursley I."/>
            <person name="Horton D.L."/>
            <person name="Alikhan N.F."/>
            <person name="Baker D."/>
            <person name="Gharbi K."/>
            <person name="Hall N."/>
            <person name="Watson M."/>
            <person name="Adriaenssens E.M."/>
            <person name="Foster-Nyarko E."/>
            <person name="Jarju S."/>
            <person name="Secka A."/>
            <person name="Antonio M."/>
            <person name="Oren A."/>
            <person name="Chaudhuri R.R."/>
            <person name="La Ragione R."/>
            <person name="Hildebrand F."/>
            <person name="Pallen M.J."/>
        </authorList>
    </citation>
    <scope>NUCLEOTIDE SEQUENCE</scope>
    <source>
        <strain evidence="1">USAMLcec3-3695</strain>
    </source>
</reference>
<dbReference type="EMBL" id="DVNB01000066">
    <property type="protein sequence ID" value="HIU57403.1"/>
    <property type="molecule type" value="Genomic_DNA"/>
</dbReference>
<dbReference type="AlphaFoldDB" id="A0A9D1MBF7"/>
<sequence>MNNTDSETDSVFVMAAYDADSGELLKLMPSEQALPQNENVVNMTFDCGGLPEGFVFKLFMWDSMENMIPLDSAFEKTIVR</sequence>
<comment type="caution">
    <text evidence="1">The sequence shown here is derived from an EMBL/GenBank/DDBJ whole genome shotgun (WGS) entry which is preliminary data.</text>
</comment>
<accession>A0A9D1MBF7</accession>
<dbReference type="Proteomes" id="UP000824109">
    <property type="component" value="Unassembled WGS sequence"/>
</dbReference>
<evidence type="ECO:0000313" key="2">
    <source>
        <dbReference type="Proteomes" id="UP000824109"/>
    </source>
</evidence>
<gene>
    <name evidence="1" type="ORF">IAA61_06280</name>
</gene>
<evidence type="ECO:0000313" key="1">
    <source>
        <dbReference type="EMBL" id="HIU57403.1"/>
    </source>
</evidence>
<organism evidence="1 2">
    <name type="scientific">Candidatus Ornithomonoglobus merdipullorum</name>
    <dbReference type="NCBI Taxonomy" id="2840895"/>
    <lineage>
        <taxon>Bacteria</taxon>
        <taxon>Bacillati</taxon>
        <taxon>Bacillota</taxon>
        <taxon>Clostridia</taxon>
        <taxon>Candidatus Ornithomonoglobus</taxon>
    </lineage>
</organism>